<feature type="transmembrane region" description="Helical" evidence="33">
    <location>
        <begin position="87"/>
        <end position="108"/>
    </location>
</feature>
<feature type="transmembrane region" description="Helical" evidence="33">
    <location>
        <begin position="370"/>
        <end position="391"/>
    </location>
</feature>
<feature type="transmembrane region" description="Helical" evidence="33">
    <location>
        <begin position="139"/>
        <end position="166"/>
    </location>
</feature>
<evidence type="ECO:0000256" key="19">
    <source>
        <dbReference type="ARBA" id="ARBA00023329"/>
    </source>
</evidence>
<evidence type="ECO:0000256" key="17">
    <source>
        <dbReference type="ARBA" id="ARBA00023228"/>
    </source>
</evidence>
<dbReference type="AlphaFoldDB" id="A0A835CNN4"/>
<evidence type="ECO:0000256" key="16">
    <source>
        <dbReference type="ARBA" id="ARBA00023180"/>
    </source>
</evidence>
<evidence type="ECO:0000256" key="24">
    <source>
        <dbReference type="ARBA" id="ARBA00051447"/>
    </source>
</evidence>
<dbReference type="InterPro" id="IPR032453">
    <property type="entry name" value="PKNOX/Meis_N"/>
</dbReference>
<feature type="domain" description="Homeobox" evidence="34">
    <location>
        <begin position="884"/>
        <end position="947"/>
    </location>
</feature>
<dbReference type="PANTHER" id="PTHR11662">
    <property type="entry name" value="SOLUTE CARRIER FAMILY 17"/>
    <property type="match status" value="1"/>
</dbReference>
<evidence type="ECO:0000256" key="23">
    <source>
        <dbReference type="ARBA" id="ARBA00051403"/>
    </source>
</evidence>
<feature type="transmembrane region" description="Helical" evidence="33">
    <location>
        <begin position="178"/>
        <end position="197"/>
    </location>
</feature>
<keyword evidence="19" id="KW-0968">Cytoplasmic vesicle</keyword>
<evidence type="ECO:0000256" key="3">
    <source>
        <dbReference type="ARBA" id="ARBA00004554"/>
    </source>
</evidence>
<evidence type="ECO:0000256" key="13">
    <source>
        <dbReference type="ARBA" id="ARBA00023125"/>
    </source>
</evidence>
<keyword evidence="12" id="KW-0770">Synapse</keyword>
<dbReference type="GO" id="GO:0016323">
    <property type="term" value="C:basolateral plasma membrane"/>
    <property type="evidence" value="ECO:0007669"/>
    <property type="project" value="UniProtKB-SubCell"/>
</dbReference>
<dbReference type="GO" id="GO:0006820">
    <property type="term" value="P:monoatomic anion transport"/>
    <property type="evidence" value="ECO:0007669"/>
    <property type="project" value="TreeGrafter"/>
</dbReference>
<keyword evidence="16" id="KW-0325">Glycoprotein</keyword>
<keyword evidence="7" id="KW-0813">Transport</keyword>
<keyword evidence="11 33" id="KW-1133">Transmembrane helix</keyword>
<feature type="transmembrane region" description="Helical" evidence="33">
    <location>
        <begin position="308"/>
        <end position="332"/>
    </location>
</feature>
<evidence type="ECO:0000256" key="30">
    <source>
        <dbReference type="ARBA" id="ARBA00081925"/>
    </source>
</evidence>
<dbReference type="SUPFAM" id="SSF103473">
    <property type="entry name" value="MFS general substrate transporter"/>
    <property type="match status" value="1"/>
</dbReference>
<evidence type="ECO:0000256" key="26">
    <source>
        <dbReference type="ARBA" id="ARBA00056891"/>
    </source>
</evidence>
<dbReference type="GO" id="GO:0048663">
    <property type="term" value="P:neuron fate commitment"/>
    <property type="evidence" value="ECO:0007669"/>
    <property type="project" value="UniProtKB-ARBA"/>
</dbReference>
<evidence type="ECO:0000256" key="20">
    <source>
        <dbReference type="ARBA" id="ARBA00050101"/>
    </source>
</evidence>
<dbReference type="GO" id="GO:0000987">
    <property type="term" value="F:cis-regulatory region sequence-specific DNA binding"/>
    <property type="evidence" value="ECO:0007669"/>
    <property type="project" value="UniProtKB-ARBA"/>
</dbReference>
<dbReference type="GO" id="GO:0001654">
    <property type="term" value="P:eye development"/>
    <property type="evidence" value="ECO:0007669"/>
    <property type="project" value="UniProtKB-ARBA"/>
</dbReference>
<dbReference type="Pfam" id="PF07690">
    <property type="entry name" value="MFS_1"/>
    <property type="match status" value="1"/>
</dbReference>
<dbReference type="GO" id="GO:0005765">
    <property type="term" value="C:lysosomal membrane"/>
    <property type="evidence" value="ECO:0007669"/>
    <property type="project" value="UniProtKB-SubCell"/>
</dbReference>
<feature type="compositionally biased region" description="Polar residues" evidence="32">
    <location>
        <begin position="765"/>
        <end position="775"/>
    </location>
</feature>
<sequence>MDKIETPKFEKDSYVLRDEENQLKIQKDDAWWKFWKKHRIVIAILAFFGFFTLMVLRVNLSIAIIAMTTSDTDEQPEFQWEPRTRGFILSSFFYGYICCQLLGGWLSSKLGGKKVFGYGIGVATLLALLTPPLTRISVYLLIALRVVQGVFEGIASPAISSIWAGWAPPLERTRLTTVAHTGSAIAMLVGLPISGIVADHFGWASMFYVSSSLGIFWFVMWMYFVSDRPEDDSRISPSELAYLKKTLNPNNDKKQVVSHPWKEILKSPAVWAIFIVHFSEAWGHNTMVTQLPSLMRDVLGYKIQKTGIISALPYIATTVTMVISSYLADCLVSKKYLTTTQMRKLLTCGASLLQAIFMTAAGYFCADPTILMVCIFISYSAYGFAVSGFLVNYLDIAPQHASVLMGLGNTIATISGIISPNLTGYIVKNKSADEWKIVLMIVGIIYLIGALIYGTFASGKRQKWAIVLNEQDMDKIESPKFEKDSHVLRDEENQLKIQKDDAWWKFWKKHRIIIAILAFFGFFTLMVLRVNLSIAIIAMTTSDTDYDDGGLHGGYLEGGGGGGGGGGGAGLYDPHGNARGVPGLHHSPHLGGMAPAHPQYPPPPPHQPQHVLAAAAAAAAAAVPDVHKRDKDAIYGHPLFPLLALIFEKCELATCTPREPGVAGGDVCSSESFNEDIAVFSKQIRQEKPYYIADPEVDSLMVQAIQVLRFHLLELEKVHELCDNFCHRYISCLKGKMPIDLVIDDRESTKPSELGNGLDGGPRSTADSTSHTDGASTPDVRPPSSSLSYPGAGANDDARSPGSGGTPGPLSQQAPTSLDSSDPGKWCPRREWNSPPDAQRAASDAARRGVLYSSVFLGSPGDASNASIGSGEGTGEEDDDSSGKKNQKKRGIFPKVATNILRAWLFQHLTHPYPSEDQKKQLAQDTGLTILQVNNWFINARRRIVQPMIDQSNRAVFPPMSAGPSGIYSPDPSAGYMMDGQAASMMHRPPGDPGFHNQYHYPPEYYGHHL</sequence>
<name>A0A835CNN4_APHGI</name>
<comment type="catalytic activity">
    <reaction evidence="20">
        <text>2 nitrate(out) + H(+)(out) = 2 nitrate(in) + H(+)(in)</text>
        <dbReference type="Rhea" id="RHEA:71539"/>
        <dbReference type="ChEBI" id="CHEBI:15378"/>
        <dbReference type="ChEBI" id="CHEBI:17632"/>
    </reaction>
    <physiologicalReaction direction="left-to-right" evidence="20">
        <dbReference type="Rhea" id="RHEA:71540"/>
    </physiologicalReaction>
</comment>
<dbReference type="GO" id="GO:0030672">
    <property type="term" value="C:synaptic vesicle membrane"/>
    <property type="evidence" value="ECO:0007669"/>
    <property type="project" value="UniProtKB-SubCell"/>
</dbReference>
<evidence type="ECO:0000256" key="5">
    <source>
        <dbReference type="ARBA" id="ARBA00004656"/>
    </source>
</evidence>
<keyword evidence="9 33" id="KW-0812">Transmembrane</keyword>
<dbReference type="GO" id="GO:0005634">
    <property type="term" value="C:nucleus"/>
    <property type="evidence" value="ECO:0007669"/>
    <property type="project" value="UniProtKB-SubCell"/>
</dbReference>
<dbReference type="FunFam" id="1.20.1250.20:FF:000067">
    <property type="entry name" value="sialin isoform X2"/>
    <property type="match status" value="1"/>
</dbReference>
<dbReference type="CDD" id="cd17318">
    <property type="entry name" value="MFS_SLC17"/>
    <property type="match status" value="1"/>
</dbReference>
<keyword evidence="18 31" id="KW-0539">Nucleus</keyword>
<feature type="transmembrane region" description="Helical" evidence="33">
    <location>
        <begin position="435"/>
        <end position="456"/>
    </location>
</feature>
<evidence type="ECO:0000256" key="33">
    <source>
        <dbReference type="SAM" id="Phobius"/>
    </source>
</evidence>
<feature type="domain" description="Major facilitator superfamily (MFS) profile" evidence="35">
    <location>
        <begin position="38"/>
        <end position="461"/>
    </location>
</feature>
<dbReference type="Proteomes" id="UP000639338">
    <property type="component" value="Unassembled WGS sequence"/>
</dbReference>
<dbReference type="GO" id="GO:0006355">
    <property type="term" value="P:regulation of DNA-templated transcription"/>
    <property type="evidence" value="ECO:0007669"/>
    <property type="project" value="InterPro"/>
</dbReference>
<dbReference type="PANTHER" id="PTHR11662:SF455">
    <property type="entry name" value="GH23975P"/>
    <property type="match status" value="1"/>
</dbReference>
<comment type="caution">
    <text evidence="36">The sequence shown here is derived from an EMBL/GenBank/DDBJ whole genome shotgun (WGS) entry which is preliminary data.</text>
</comment>
<evidence type="ECO:0000256" key="32">
    <source>
        <dbReference type="SAM" id="MobiDB-lite"/>
    </source>
</evidence>
<keyword evidence="10" id="KW-0769">Symport</keyword>
<dbReference type="CDD" id="cd00086">
    <property type="entry name" value="homeodomain"/>
    <property type="match status" value="1"/>
</dbReference>
<keyword evidence="17" id="KW-0458">Lysosome</keyword>
<keyword evidence="8" id="KW-1003">Cell membrane</keyword>
<feature type="transmembrane region" description="Helical" evidence="33">
    <location>
        <begin position="512"/>
        <end position="532"/>
    </location>
</feature>
<keyword evidence="14 33" id="KW-0472">Membrane</keyword>
<dbReference type="InterPro" id="IPR008422">
    <property type="entry name" value="KN_HD"/>
</dbReference>
<reference evidence="36 37" key="1">
    <citation type="submission" date="2020-08" db="EMBL/GenBank/DDBJ databases">
        <title>Aphidius gifuensis genome sequencing and assembly.</title>
        <authorList>
            <person name="Du Z."/>
        </authorList>
    </citation>
    <scope>NUCLEOTIDE SEQUENCE [LARGE SCALE GENOMIC DNA]</scope>
    <source>
        <strain evidence="36">YNYX2018</strain>
        <tissue evidence="36">Adults</tissue>
    </source>
</reference>
<evidence type="ECO:0000256" key="4">
    <source>
        <dbReference type="ARBA" id="ARBA00004638"/>
    </source>
</evidence>
<dbReference type="FunFam" id="1.20.1250.20:FF:000003">
    <property type="entry name" value="Solute carrier family 17 member 3"/>
    <property type="match status" value="1"/>
</dbReference>
<comment type="function">
    <text evidence="26">Receptor for CM101, a polysaccharide produced by group B Streptococcus with antipathoangiogenic properties.</text>
</comment>
<feature type="DNA-binding region" description="Homeobox" evidence="31">
    <location>
        <begin position="886"/>
        <end position="948"/>
    </location>
</feature>
<feature type="transmembrane region" description="Helical" evidence="33">
    <location>
        <begin position="40"/>
        <end position="67"/>
    </location>
</feature>
<evidence type="ECO:0000256" key="7">
    <source>
        <dbReference type="ARBA" id="ARBA00022448"/>
    </source>
</evidence>
<dbReference type="FunFam" id="1.10.10.60:FF:000004">
    <property type="entry name" value="Meis2 homeobox isoform 2c"/>
    <property type="match status" value="1"/>
</dbReference>
<evidence type="ECO:0000256" key="15">
    <source>
        <dbReference type="ARBA" id="ARBA00023155"/>
    </source>
</evidence>
<evidence type="ECO:0000256" key="12">
    <source>
        <dbReference type="ARBA" id="ARBA00023018"/>
    </source>
</evidence>
<evidence type="ECO:0000256" key="18">
    <source>
        <dbReference type="ARBA" id="ARBA00023242"/>
    </source>
</evidence>
<dbReference type="PROSITE" id="PS50071">
    <property type="entry name" value="HOMEOBOX_2"/>
    <property type="match status" value="1"/>
</dbReference>
<feature type="region of interest" description="Disordered" evidence="32">
    <location>
        <begin position="861"/>
        <end position="891"/>
    </location>
</feature>
<dbReference type="InterPro" id="IPR036259">
    <property type="entry name" value="MFS_trans_sf"/>
</dbReference>
<organism evidence="36 37">
    <name type="scientific">Aphidius gifuensis</name>
    <name type="common">Parasitoid wasp</name>
    <dbReference type="NCBI Taxonomy" id="684658"/>
    <lineage>
        <taxon>Eukaryota</taxon>
        <taxon>Metazoa</taxon>
        <taxon>Ecdysozoa</taxon>
        <taxon>Arthropoda</taxon>
        <taxon>Hexapoda</taxon>
        <taxon>Insecta</taxon>
        <taxon>Pterygota</taxon>
        <taxon>Neoptera</taxon>
        <taxon>Endopterygota</taxon>
        <taxon>Hymenoptera</taxon>
        <taxon>Apocrita</taxon>
        <taxon>Ichneumonoidea</taxon>
        <taxon>Braconidae</taxon>
        <taxon>Aphidiinae</taxon>
        <taxon>Aphidius</taxon>
    </lineage>
</organism>
<comment type="similarity">
    <text evidence="6">Belongs to the TALE/MEIS homeobox family.</text>
</comment>
<evidence type="ECO:0000259" key="35">
    <source>
        <dbReference type="PROSITE" id="PS50850"/>
    </source>
</evidence>
<dbReference type="Gene3D" id="1.20.1250.20">
    <property type="entry name" value="MFS general substrate transporter like domains"/>
    <property type="match status" value="2"/>
</dbReference>
<evidence type="ECO:0000256" key="8">
    <source>
        <dbReference type="ARBA" id="ARBA00022475"/>
    </source>
</evidence>
<evidence type="ECO:0000256" key="31">
    <source>
        <dbReference type="PROSITE-ProRule" id="PRU00108"/>
    </source>
</evidence>
<feature type="transmembrane region" description="Helical" evidence="33">
    <location>
        <begin position="344"/>
        <end position="364"/>
    </location>
</feature>
<evidence type="ECO:0000259" key="34">
    <source>
        <dbReference type="PROSITE" id="PS50071"/>
    </source>
</evidence>
<comment type="catalytic activity">
    <reaction evidence="22">
        <text>N-acetylneuraminate(in) + H(+)(in) = N-acetylneuraminate(out) + H(+)(out)</text>
        <dbReference type="Rhea" id="RHEA:28987"/>
        <dbReference type="ChEBI" id="CHEBI:15378"/>
        <dbReference type="ChEBI" id="CHEBI:35418"/>
    </reaction>
    <physiologicalReaction direction="right-to-left" evidence="22">
        <dbReference type="Rhea" id="RHEA:28989"/>
    </physiologicalReaction>
</comment>
<feature type="transmembrane region" description="Helical" evidence="33">
    <location>
        <begin position="115"/>
        <end position="133"/>
    </location>
</feature>
<evidence type="ECO:0000256" key="29">
    <source>
        <dbReference type="ARBA" id="ARBA00081195"/>
    </source>
</evidence>
<evidence type="ECO:0000256" key="9">
    <source>
        <dbReference type="ARBA" id="ARBA00022692"/>
    </source>
</evidence>
<dbReference type="GO" id="GO:0009887">
    <property type="term" value="P:animal organ morphogenesis"/>
    <property type="evidence" value="ECO:0007669"/>
    <property type="project" value="UniProtKB-ARBA"/>
</dbReference>
<evidence type="ECO:0000313" key="37">
    <source>
        <dbReference type="Proteomes" id="UP000639338"/>
    </source>
</evidence>
<evidence type="ECO:0000256" key="28">
    <source>
        <dbReference type="ARBA" id="ARBA00080244"/>
    </source>
</evidence>
<gene>
    <name evidence="36" type="ORF">HCN44_000809</name>
</gene>
<evidence type="ECO:0000256" key="25">
    <source>
        <dbReference type="ARBA" id="ARBA00051612"/>
    </source>
</evidence>
<comment type="catalytic activity">
    <reaction evidence="25">
        <text>D-glucuronate(out) + H(+)(out) = D-glucuronate(in) + H(+)(in)</text>
        <dbReference type="Rhea" id="RHEA:72591"/>
        <dbReference type="ChEBI" id="CHEBI:15378"/>
        <dbReference type="ChEBI" id="CHEBI:58720"/>
    </reaction>
    <physiologicalReaction direction="left-to-right" evidence="25">
        <dbReference type="Rhea" id="RHEA:72592"/>
    </physiologicalReaction>
</comment>
<dbReference type="Gene3D" id="1.10.10.60">
    <property type="entry name" value="Homeodomain-like"/>
    <property type="match status" value="1"/>
</dbReference>
<dbReference type="InterPro" id="IPR011701">
    <property type="entry name" value="MFS"/>
</dbReference>
<dbReference type="GO" id="GO:0048646">
    <property type="term" value="P:anatomical structure formation involved in morphogenesis"/>
    <property type="evidence" value="ECO:0007669"/>
    <property type="project" value="UniProtKB-ARBA"/>
</dbReference>
<evidence type="ECO:0000256" key="27">
    <source>
        <dbReference type="ARBA" id="ARBA00069713"/>
    </source>
</evidence>
<protein>
    <recommendedName>
        <fullName evidence="27">Sialin</fullName>
    </recommendedName>
    <alternativeName>
        <fullName evidence="30">H(+)/nitrate cotransporter</fullName>
    </alternativeName>
    <alternativeName>
        <fullName evidence="28">H(+)/sialic acid cotransporter</fullName>
    </alternativeName>
    <alternativeName>
        <fullName evidence="29">Vesicular excitatory amino acid transporter</fullName>
    </alternativeName>
</protein>
<evidence type="ECO:0000256" key="1">
    <source>
        <dbReference type="ARBA" id="ARBA00004123"/>
    </source>
</evidence>
<dbReference type="GO" id="GO:0015293">
    <property type="term" value="F:symporter activity"/>
    <property type="evidence" value="ECO:0007669"/>
    <property type="project" value="UniProtKB-KW"/>
</dbReference>
<dbReference type="EMBL" id="JACMRX010000004">
    <property type="protein sequence ID" value="KAF7991004.1"/>
    <property type="molecule type" value="Genomic_DNA"/>
</dbReference>
<dbReference type="Pfam" id="PF16493">
    <property type="entry name" value="Meis_PKNOX_N"/>
    <property type="match status" value="1"/>
</dbReference>
<feature type="transmembrane region" description="Helical" evidence="33">
    <location>
        <begin position="203"/>
        <end position="224"/>
    </location>
</feature>
<feature type="region of interest" description="Disordered" evidence="32">
    <location>
        <begin position="748"/>
        <end position="845"/>
    </location>
</feature>
<evidence type="ECO:0000256" key="10">
    <source>
        <dbReference type="ARBA" id="ARBA00022847"/>
    </source>
</evidence>
<dbReference type="SMART" id="SM00389">
    <property type="entry name" value="HOX"/>
    <property type="match status" value="1"/>
</dbReference>
<dbReference type="PROSITE" id="PS50850">
    <property type="entry name" value="MFS"/>
    <property type="match status" value="1"/>
</dbReference>
<keyword evidence="37" id="KW-1185">Reference proteome</keyword>
<comment type="catalytic activity">
    <reaction evidence="24">
        <text>L-glutamate(out) = L-glutamate(in)</text>
        <dbReference type="Rhea" id="RHEA:66336"/>
        <dbReference type="ChEBI" id="CHEBI:29985"/>
    </reaction>
    <physiologicalReaction direction="left-to-right" evidence="24">
        <dbReference type="Rhea" id="RHEA:66337"/>
    </physiologicalReaction>
</comment>
<evidence type="ECO:0000313" key="36">
    <source>
        <dbReference type="EMBL" id="KAF7991004.1"/>
    </source>
</evidence>
<feature type="compositionally biased region" description="Low complexity" evidence="32">
    <location>
        <begin position="834"/>
        <end position="844"/>
    </location>
</feature>
<evidence type="ECO:0000256" key="2">
    <source>
        <dbReference type="ARBA" id="ARBA00004432"/>
    </source>
</evidence>
<evidence type="ECO:0000256" key="6">
    <source>
        <dbReference type="ARBA" id="ARBA00009661"/>
    </source>
</evidence>
<dbReference type="InterPro" id="IPR009057">
    <property type="entry name" value="Homeodomain-like_sf"/>
</dbReference>
<accession>A0A835CNN4</accession>
<dbReference type="OrthoDB" id="10056939at2759"/>
<feature type="transmembrane region" description="Helical" evidence="33">
    <location>
        <begin position="403"/>
        <end position="423"/>
    </location>
</feature>
<comment type="catalytic activity">
    <reaction evidence="23">
        <text>N-acetyl-L-aspartyl-L-glutamate(out) = N-acetyl-L-aspartyl-L-glutamate(in)</text>
        <dbReference type="Rhea" id="RHEA:72599"/>
        <dbReference type="ChEBI" id="CHEBI:76931"/>
    </reaction>
    <physiologicalReaction direction="left-to-right" evidence="23">
        <dbReference type="Rhea" id="RHEA:72600"/>
    </physiologicalReaction>
</comment>
<evidence type="ECO:0000256" key="11">
    <source>
        <dbReference type="ARBA" id="ARBA00022989"/>
    </source>
</evidence>
<evidence type="ECO:0000256" key="14">
    <source>
        <dbReference type="ARBA" id="ARBA00023136"/>
    </source>
</evidence>
<dbReference type="Pfam" id="PF05920">
    <property type="entry name" value="Homeobox_KN"/>
    <property type="match status" value="1"/>
</dbReference>
<dbReference type="InterPro" id="IPR020846">
    <property type="entry name" value="MFS_dom"/>
</dbReference>
<keyword evidence="13 31" id="KW-0238">DNA-binding</keyword>
<dbReference type="SUPFAM" id="SSF46689">
    <property type="entry name" value="Homeodomain-like"/>
    <property type="match status" value="1"/>
</dbReference>
<proteinExistence type="inferred from homology"/>
<evidence type="ECO:0000256" key="21">
    <source>
        <dbReference type="ARBA" id="ARBA00050554"/>
    </source>
</evidence>
<feature type="transmembrane region" description="Helical" evidence="33">
    <location>
        <begin position="269"/>
        <end position="288"/>
    </location>
</feature>
<comment type="subcellular location">
    <subcellularLocation>
        <location evidence="3">Basolateral cell membrane</location>
        <topology evidence="3">Multi-pass membrane protein</topology>
    </subcellularLocation>
    <subcellularLocation>
        <location evidence="4">Cytoplasmic vesicle</location>
        <location evidence="4">Secretory vesicle membrane</location>
        <topology evidence="4">Multi-pass membrane protein</topology>
    </subcellularLocation>
    <subcellularLocation>
        <location evidence="2">Cytoplasmic vesicle</location>
        <location evidence="2">Secretory vesicle</location>
        <location evidence="2">Synaptic vesicle membrane</location>
    </subcellularLocation>
    <subcellularLocation>
        <location evidence="5">Lysosome membrane</location>
    </subcellularLocation>
    <subcellularLocation>
        <location evidence="1 31">Nucleus</location>
    </subcellularLocation>
</comment>
<dbReference type="GO" id="GO:0046942">
    <property type="term" value="P:carboxylic acid transport"/>
    <property type="evidence" value="ECO:0007669"/>
    <property type="project" value="UniProtKB-ARBA"/>
</dbReference>
<dbReference type="InterPro" id="IPR050382">
    <property type="entry name" value="MFS_Na/Anion_cotransporter"/>
</dbReference>
<comment type="catalytic activity">
    <reaction evidence="21">
        <text>L-aspartate(out) = L-aspartate(in)</text>
        <dbReference type="Rhea" id="RHEA:66332"/>
        <dbReference type="ChEBI" id="CHEBI:29991"/>
    </reaction>
    <physiologicalReaction direction="left-to-right" evidence="21">
        <dbReference type="Rhea" id="RHEA:66333"/>
    </physiologicalReaction>
</comment>
<dbReference type="InterPro" id="IPR001356">
    <property type="entry name" value="HD"/>
</dbReference>
<keyword evidence="15 31" id="KW-0371">Homeobox</keyword>
<evidence type="ECO:0000256" key="22">
    <source>
        <dbReference type="ARBA" id="ARBA00050625"/>
    </source>
</evidence>